<accession>A0AAD9XMF1</accession>
<comment type="caution">
    <text evidence="1">The sequence shown here is derived from an EMBL/GenBank/DDBJ whole genome shotgun (WGS) entry which is preliminary data.</text>
</comment>
<proteinExistence type="predicted"/>
<evidence type="ECO:0000313" key="2">
    <source>
        <dbReference type="Proteomes" id="UP001280121"/>
    </source>
</evidence>
<gene>
    <name evidence="1" type="ORF">Ddye_000545</name>
</gene>
<organism evidence="1 2">
    <name type="scientific">Dipteronia dyeriana</name>
    <dbReference type="NCBI Taxonomy" id="168575"/>
    <lineage>
        <taxon>Eukaryota</taxon>
        <taxon>Viridiplantae</taxon>
        <taxon>Streptophyta</taxon>
        <taxon>Embryophyta</taxon>
        <taxon>Tracheophyta</taxon>
        <taxon>Spermatophyta</taxon>
        <taxon>Magnoliopsida</taxon>
        <taxon>eudicotyledons</taxon>
        <taxon>Gunneridae</taxon>
        <taxon>Pentapetalae</taxon>
        <taxon>rosids</taxon>
        <taxon>malvids</taxon>
        <taxon>Sapindales</taxon>
        <taxon>Sapindaceae</taxon>
        <taxon>Hippocastanoideae</taxon>
        <taxon>Acereae</taxon>
        <taxon>Dipteronia</taxon>
    </lineage>
</organism>
<protein>
    <submittedName>
        <fullName evidence="1">Uncharacterized protein</fullName>
    </submittedName>
</protein>
<name>A0AAD9XMF1_9ROSI</name>
<evidence type="ECO:0000313" key="1">
    <source>
        <dbReference type="EMBL" id="KAK2661971.1"/>
    </source>
</evidence>
<dbReference type="AlphaFoldDB" id="A0AAD9XMF1"/>
<keyword evidence="2" id="KW-1185">Reference proteome</keyword>
<dbReference type="EMBL" id="JANJYI010000001">
    <property type="protein sequence ID" value="KAK2661971.1"/>
    <property type="molecule type" value="Genomic_DNA"/>
</dbReference>
<reference evidence="1" key="1">
    <citation type="journal article" date="2023" name="Plant J.">
        <title>Genome sequences and population genomics provide insights into the demographic history, inbreeding, and mutation load of two 'living fossil' tree species of Dipteronia.</title>
        <authorList>
            <person name="Feng Y."/>
            <person name="Comes H.P."/>
            <person name="Chen J."/>
            <person name="Zhu S."/>
            <person name="Lu R."/>
            <person name="Zhang X."/>
            <person name="Li P."/>
            <person name="Qiu J."/>
            <person name="Olsen K.M."/>
            <person name="Qiu Y."/>
        </authorList>
    </citation>
    <scope>NUCLEOTIDE SEQUENCE</scope>
    <source>
        <strain evidence="1">KIB01</strain>
    </source>
</reference>
<sequence>MGFDEEFMAVFLLIQLPESWKRKSQSIANSLGKENLNLQQVVNMIMTEEIRMREEGLWASISLVLNLEEVKDRGSGEEHK</sequence>
<dbReference type="Proteomes" id="UP001280121">
    <property type="component" value="Unassembled WGS sequence"/>
</dbReference>